<dbReference type="GO" id="GO:0016787">
    <property type="term" value="F:hydrolase activity"/>
    <property type="evidence" value="ECO:0007669"/>
    <property type="project" value="UniProtKB-KW"/>
</dbReference>
<organism evidence="4 5">
    <name type="scientific">Methanolobus mangrovi</name>
    <dbReference type="NCBI Taxonomy" id="3072977"/>
    <lineage>
        <taxon>Archaea</taxon>
        <taxon>Methanobacteriati</taxon>
        <taxon>Methanobacteriota</taxon>
        <taxon>Stenosarchaea group</taxon>
        <taxon>Methanomicrobia</taxon>
        <taxon>Methanosarcinales</taxon>
        <taxon>Methanosarcinaceae</taxon>
        <taxon>Methanolobus</taxon>
    </lineage>
</organism>
<dbReference type="PANTHER" id="PTHR22946:SF0">
    <property type="entry name" value="DIENELACTONE HYDROLASE DOMAIN-CONTAINING PROTEIN"/>
    <property type="match status" value="1"/>
</dbReference>
<proteinExistence type="inferred from homology"/>
<dbReference type="KEGG" id="mmav:RE476_06910"/>
<dbReference type="Pfam" id="PF00561">
    <property type="entry name" value="Abhydrolase_1"/>
    <property type="match status" value="1"/>
</dbReference>
<evidence type="ECO:0000313" key="4">
    <source>
        <dbReference type="EMBL" id="WMW21145.1"/>
    </source>
</evidence>
<evidence type="ECO:0000259" key="3">
    <source>
        <dbReference type="Pfam" id="PF00561"/>
    </source>
</evidence>
<evidence type="ECO:0000313" key="5">
    <source>
        <dbReference type="Proteomes" id="UP001183006"/>
    </source>
</evidence>
<dbReference type="RefSeq" id="WP_309306931.1">
    <property type="nucleotide sequence ID" value="NZ_CP133594.1"/>
</dbReference>
<feature type="domain" description="AB hydrolase-1" evidence="3">
    <location>
        <begin position="110"/>
        <end position="236"/>
    </location>
</feature>
<feature type="transmembrane region" description="Helical" evidence="2">
    <location>
        <begin position="21"/>
        <end position="41"/>
    </location>
</feature>
<dbReference type="GeneID" id="84229857"/>
<evidence type="ECO:0000256" key="2">
    <source>
        <dbReference type="SAM" id="Phobius"/>
    </source>
</evidence>
<comment type="similarity">
    <text evidence="1">Belongs to the AB hydrolase superfamily. FUS2 hydrolase family.</text>
</comment>
<dbReference type="Proteomes" id="UP001183006">
    <property type="component" value="Chromosome"/>
</dbReference>
<keyword evidence="5" id="KW-1185">Reference proteome</keyword>
<dbReference type="Gene3D" id="3.40.50.1820">
    <property type="entry name" value="alpha/beta hydrolase"/>
    <property type="match status" value="1"/>
</dbReference>
<evidence type="ECO:0000256" key="1">
    <source>
        <dbReference type="ARBA" id="ARBA00038115"/>
    </source>
</evidence>
<keyword evidence="2" id="KW-1133">Transmembrane helix</keyword>
<sequence>MSQKHSTKGKRKTSEKQKTNIKMLPLVLGALLMIAGVIGILSSSDEQADWSVSDDAILSYPQIKDAEYSINNITTLNDSDIVKAVTFKSRDSYIEGLIRIPAVGTSMPGVVILPGAGVSKEQQTAVPELLSKLGYATITIDQRNFGGIDPQRDFELFMKGEEPVEYMMVHDAMVAANVIGEQTEVDSENIAMLGLSNGGRFAIIATAIDPSIKGVVAISTSGYDTDTITVDENTDPDAYLFYRSIDPDTYLEDISPRRFVMLHSLNDTIIPYELAQRSFNKAQEPKAFYDFEGSTHGYSALMNNAIENELELIFQ</sequence>
<dbReference type="AlphaFoldDB" id="A0AA51UDG1"/>
<gene>
    <name evidence="4" type="ORF">RE476_06910</name>
</gene>
<reference evidence="4" key="1">
    <citation type="submission" date="2023-08" db="EMBL/GenBank/DDBJ databases">
        <title>Methanolobus mangrovi sp. nov. and Methanolobus sediminis sp. nov, two novel methylotrophic methanogens isolated from mangrove sediments in China.</title>
        <authorList>
            <person name="Zhou J."/>
        </authorList>
    </citation>
    <scope>NUCLEOTIDE SEQUENCE</scope>
    <source>
        <strain evidence="4">FTZ2</strain>
    </source>
</reference>
<keyword evidence="2" id="KW-0472">Membrane</keyword>
<dbReference type="InterPro" id="IPR029058">
    <property type="entry name" value="AB_hydrolase_fold"/>
</dbReference>
<protein>
    <submittedName>
        <fullName evidence="4">Alpha/beta hydrolase</fullName>
    </submittedName>
</protein>
<keyword evidence="2" id="KW-0812">Transmembrane</keyword>
<name>A0AA51UDG1_9EURY</name>
<dbReference type="PANTHER" id="PTHR22946">
    <property type="entry name" value="DIENELACTONE HYDROLASE DOMAIN-CONTAINING PROTEIN-RELATED"/>
    <property type="match status" value="1"/>
</dbReference>
<dbReference type="InterPro" id="IPR000073">
    <property type="entry name" value="AB_hydrolase_1"/>
</dbReference>
<keyword evidence="4" id="KW-0378">Hydrolase</keyword>
<dbReference type="SUPFAM" id="SSF53474">
    <property type="entry name" value="alpha/beta-Hydrolases"/>
    <property type="match status" value="1"/>
</dbReference>
<accession>A0AA51UDG1</accession>
<dbReference type="EMBL" id="CP133594">
    <property type="protein sequence ID" value="WMW21145.1"/>
    <property type="molecule type" value="Genomic_DNA"/>
</dbReference>
<dbReference type="InterPro" id="IPR050261">
    <property type="entry name" value="FrsA_esterase"/>
</dbReference>